<reference evidence="2" key="2">
    <citation type="journal article" date="2015" name="ISME J.">
        <title>A new class of marine Euryarchaeota group II from the Mediterranean deep chlorophyll maximum.</title>
        <authorList>
            <person name="Martin-Cuadrado A.B."/>
            <person name="Garcia-Heredia I."/>
            <person name="Molto A.G."/>
            <person name="Lopez-Ubeda R."/>
            <person name="Kimes N."/>
            <person name="Lopez-Garcia P."/>
            <person name="Moreira D."/>
            <person name="Rodriguez-Valera F."/>
        </authorList>
    </citation>
    <scope>NUCLEOTIDE SEQUENCE</scope>
</reference>
<keyword evidence="1" id="KW-1133">Transmembrane helix</keyword>
<dbReference type="AlphaFoldDB" id="A0A1B1TAU7"/>
<dbReference type="EMBL" id="KP211832">
    <property type="protein sequence ID" value="ANV79416.1"/>
    <property type="molecule type" value="Genomic_DNA"/>
</dbReference>
<feature type="transmembrane region" description="Helical" evidence="1">
    <location>
        <begin position="67"/>
        <end position="87"/>
    </location>
</feature>
<feature type="transmembrane region" description="Helical" evidence="1">
    <location>
        <begin position="39"/>
        <end position="58"/>
    </location>
</feature>
<sequence length="132" mass="14505">MDNEFKFLNQSMPKLTIIVGSLLILEGILFYFGTGMTSFTSLIPSFFGLPLVLVGYMAQIQPEKKHFWMHIAVSLGLLTFLGGGMAIKGVIDSDFSASILAQLIMLAVGGIYTYSCVQSFIHTRKSRNSQDA</sequence>
<evidence type="ECO:0000313" key="2">
    <source>
        <dbReference type="EMBL" id="ANV79416.1"/>
    </source>
</evidence>
<feature type="transmembrane region" description="Helical" evidence="1">
    <location>
        <begin position="12"/>
        <end position="33"/>
    </location>
</feature>
<keyword evidence="1" id="KW-0812">Transmembrane</keyword>
<evidence type="ECO:0000256" key="1">
    <source>
        <dbReference type="SAM" id="Phobius"/>
    </source>
</evidence>
<feature type="transmembrane region" description="Helical" evidence="1">
    <location>
        <begin position="99"/>
        <end position="117"/>
    </location>
</feature>
<keyword evidence="1" id="KW-0472">Membrane</keyword>
<proteinExistence type="predicted"/>
<name>A0A1B1TAU7_9ARCH</name>
<protein>
    <submittedName>
        <fullName evidence="2">Uncharacterized protein</fullName>
    </submittedName>
</protein>
<reference evidence="2" key="1">
    <citation type="submission" date="2014-11" db="EMBL/GenBank/DDBJ databases">
        <authorList>
            <person name="Zhu J."/>
            <person name="Qi W."/>
            <person name="Song R."/>
        </authorList>
    </citation>
    <scope>NUCLEOTIDE SEQUENCE</scope>
</reference>
<organism evidence="2">
    <name type="scientific">uncultured Poseidoniia archaeon</name>
    <dbReference type="NCBI Taxonomy" id="1697135"/>
    <lineage>
        <taxon>Archaea</taxon>
        <taxon>Methanobacteriati</taxon>
        <taxon>Thermoplasmatota</taxon>
        <taxon>Candidatus Poseidoniia</taxon>
        <taxon>environmental samples</taxon>
    </lineage>
</organism>
<accession>A0A1B1TAU7</accession>